<keyword evidence="2" id="KW-0812">Transmembrane</keyword>
<dbReference type="PROSITE" id="PS51318">
    <property type="entry name" value="TAT"/>
    <property type="match status" value="1"/>
</dbReference>
<dbReference type="SUPFAM" id="SSF56601">
    <property type="entry name" value="beta-lactamase/transpeptidase-like"/>
    <property type="match status" value="1"/>
</dbReference>
<name>U1PI51_9EURY</name>
<proteinExistence type="predicted"/>
<dbReference type="InterPro" id="IPR050491">
    <property type="entry name" value="AmpC-like"/>
</dbReference>
<feature type="transmembrane region" description="Helical" evidence="2">
    <location>
        <begin position="514"/>
        <end position="537"/>
    </location>
</feature>
<dbReference type="InterPro" id="IPR006311">
    <property type="entry name" value="TAT_signal"/>
</dbReference>
<gene>
    <name evidence="4" type="ORF">J07HQW1_01870</name>
</gene>
<keyword evidence="2" id="KW-0472">Membrane</keyword>
<protein>
    <submittedName>
        <fullName evidence="4">Beta-lactamase</fullName>
    </submittedName>
</protein>
<dbReference type="PANTHER" id="PTHR46825">
    <property type="entry name" value="D-ALANYL-D-ALANINE-CARBOXYPEPTIDASE/ENDOPEPTIDASE AMPH"/>
    <property type="match status" value="1"/>
</dbReference>
<feature type="transmembrane region" description="Helical" evidence="2">
    <location>
        <begin position="591"/>
        <end position="611"/>
    </location>
</feature>
<evidence type="ECO:0000313" key="4">
    <source>
        <dbReference type="EMBL" id="ERG91836.1"/>
    </source>
</evidence>
<feature type="compositionally biased region" description="Low complexity" evidence="1">
    <location>
        <begin position="29"/>
        <end position="46"/>
    </location>
</feature>
<dbReference type="InterPro" id="IPR012338">
    <property type="entry name" value="Beta-lactam/transpept-like"/>
</dbReference>
<dbReference type="InterPro" id="IPR001466">
    <property type="entry name" value="Beta-lactam-related"/>
</dbReference>
<feature type="transmembrane region" description="Helical" evidence="2">
    <location>
        <begin position="549"/>
        <end position="571"/>
    </location>
</feature>
<dbReference type="EMBL" id="KE356560">
    <property type="protein sequence ID" value="ERG91836.1"/>
    <property type="molecule type" value="Genomic_DNA"/>
</dbReference>
<dbReference type="STRING" id="1238424.J07HQW1_01870"/>
<dbReference type="HOGENOM" id="CLU_022757_1_0_2"/>
<dbReference type="PANTHER" id="PTHR46825:SF9">
    <property type="entry name" value="BETA-LACTAMASE-RELATED DOMAIN-CONTAINING PROTEIN"/>
    <property type="match status" value="1"/>
</dbReference>
<accession>U1PI51</accession>
<evidence type="ECO:0000259" key="3">
    <source>
        <dbReference type="Pfam" id="PF00144"/>
    </source>
</evidence>
<organism evidence="4 5">
    <name type="scientific">Haloquadratum walsbyi J07HQW1</name>
    <dbReference type="NCBI Taxonomy" id="1238424"/>
    <lineage>
        <taxon>Archaea</taxon>
        <taxon>Methanobacteriati</taxon>
        <taxon>Methanobacteriota</taxon>
        <taxon>Stenosarchaea group</taxon>
        <taxon>Halobacteria</taxon>
        <taxon>Halobacteriales</taxon>
        <taxon>Haloferacaceae</taxon>
        <taxon>Haloquadratum</taxon>
    </lineage>
</organism>
<dbReference type="Gene3D" id="3.40.710.10">
    <property type="entry name" value="DD-peptidase/beta-lactamase superfamily"/>
    <property type="match status" value="1"/>
</dbReference>
<reference evidence="4 5" key="1">
    <citation type="journal article" date="2013" name="PLoS ONE">
        <title>Assembly-driven community genomics of a hypersaline microbial ecosystem.</title>
        <authorList>
            <person name="Podell S."/>
            <person name="Ugalde J.A."/>
            <person name="Narasingarao P."/>
            <person name="Banfield J.F."/>
            <person name="Heidelberg K.B."/>
            <person name="Allen E.E."/>
        </authorList>
    </citation>
    <scope>NUCLEOTIDE SEQUENCE [LARGE SCALE GENOMIC DNA]</scope>
    <source>
        <strain evidence="5">J07HQW1</strain>
    </source>
</reference>
<dbReference type="AlphaFoldDB" id="U1PI51"/>
<evidence type="ECO:0000256" key="2">
    <source>
        <dbReference type="SAM" id="Phobius"/>
    </source>
</evidence>
<feature type="transmembrane region" description="Helical" evidence="2">
    <location>
        <begin position="623"/>
        <end position="644"/>
    </location>
</feature>
<keyword evidence="2" id="KW-1133">Transmembrane helix</keyword>
<dbReference type="Pfam" id="PF00144">
    <property type="entry name" value="Beta-lactamase"/>
    <property type="match status" value="1"/>
</dbReference>
<sequence>MSSEQSRRRFLAGVGTAATAMAIGPTTATTTATATTPGGTPAQTTTDPISTDAVQSFFDDRLPEQLEEHDIAGATVSVVADGERRLSEGYGLADVAAEEPVKADETLFRIGSVSKSLTGTAVMRGVEAGRLSLETDVREYVDGLSFPGEYNTPITLEHLGTHIAGFESVVSGVFTDTAESMPKLETAVKADPPTRVRPPGEFATYSNYGVGLAGYVTSATAGTDYATHIREEVFEPLGMNKSTAAQPPDGELSEAVSKGYVATGDGFQERGFEFVPLRPAGSISATATDMARFMQLHLQRGEFDGEQYLRPKTITGMHNARFQNHPAVNGIGYGFYEMSRGDTRIVGHAGDTRLFHSLLALFPERDMGLFLSYNTAGGIEARQELFDAFVNEFATPELPTIEPSSETPTRADELTGWYRSTRISATEPTKLIGASATVQVRINDGTLITDPVAPGADSQRWVEIEPLVFREIDGHERLAFRAEDDQITHMVQNSLGVFRPLGPLANPLGQTAGFAASMSLLILTMVGWVGAGFYRYLEDRPPMERRPRVARVLVGVSGLLLIAAPIGLIFAVGLTPNAIVYGLPGWTTVTFAAPLVGTIGSLAAVGATALAWREQFWGLLGRIHYTVVTAALLVFAWLLAYWNLMGV</sequence>
<feature type="region of interest" description="Disordered" evidence="1">
    <location>
        <begin position="29"/>
        <end position="48"/>
    </location>
</feature>
<dbReference type="Proteomes" id="UP000030649">
    <property type="component" value="Unassembled WGS sequence"/>
</dbReference>
<feature type="domain" description="Beta-lactamase-related" evidence="3">
    <location>
        <begin position="58"/>
        <end position="385"/>
    </location>
</feature>
<evidence type="ECO:0000313" key="5">
    <source>
        <dbReference type="Proteomes" id="UP000030649"/>
    </source>
</evidence>
<evidence type="ECO:0000256" key="1">
    <source>
        <dbReference type="SAM" id="MobiDB-lite"/>
    </source>
</evidence>